<keyword evidence="2" id="KW-0106">Calcium</keyword>
<dbReference type="PANTHER" id="PTHR23056">
    <property type="entry name" value="CALCINEURIN B"/>
    <property type="match status" value="1"/>
</dbReference>
<dbReference type="InterPro" id="IPR045198">
    <property type="entry name" value="CNBL1-10"/>
</dbReference>
<dbReference type="EMBL" id="BDIP01006319">
    <property type="protein sequence ID" value="GIQ90549.1"/>
    <property type="molecule type" value="Genomic_DNA"/>
</dbReference>
<dbReference type="PROSITE" id="PS50222">
    <property type="entry name" value="EF_HAND_2"/>
    <property type="match status" value="2"/>
</dbReference>
<organism evidence="4 5">
    <name type="scientific">Kipferlia bialata</name>
    <dbReference type="NCBI Taxonomy" id="797122"/>
    <lineage>
        <taxon>Eukaryota</taxon>
        <taxon>Metamonada</taxon>
        <taxon>Carpediemonas-like organisms</taxon>
        <taxon>Kipferlia</taxon>
    </lineage>
</organism>
<dbReference type="PANTHER" id="PTHR23056:SF110">
    <property type="entry name" value="CALMODULIN"/>
    <property type="match status" value="1"/>
</dbReference>
<keyword evidence="1" id="KW-0677">Repeat</keyword>
<dbReference type="PROSITE" id="PS00018">
    <property type="entry name" value="EF_HAND_1"/>
    <property type="match status" value="1"/>
</dbReference>
<reference evidence="4 5" key="1">
    <citation type="journal article" date="2018" name="PLoS ONE">
        <title>The draft genome of Kipferlia bialata reveals reductive genome evolution in fornicate parasites.</title>
        <authorList>
            <person name="Tanifuji G."/>
            <person name="Takabayashi S."/>
            <person name="Kume K."/>
            <person name="Takagi M."/>
            <person name="Nakayama T."/>
            <person name="Kamikawa R."/>
            <person name="Inagaki Y."/>
            <person name="Hashimoto T."/>
        </authorList>
    </citation>
    <scope>NUCLEOTIDE SEQUENCE [LARGE SCALE GENOMIC DNA]</scope>
    <source>
        <strain evidence="4">NY0173</strain>
    </source>
</reference>
<evidence type="ECO:0000313" key="4">
    <source>
        <dbReference type="EMBL" id="GIQ90549.1"/>
    </source>
</evidence>
<dbReference type="InterPro" id="IPR002048">
    <property type="entry name" value="EF_hand_dom"/>
</dbReference>
<dbReference type="AlphaFoldDB" id="A0A9K3D7S4"/>
<evidence type="ECO:0000313" key="5">
    <source>
        <dbReference type="Proteomes" id="UP000265618"/>
    </source>
</evidence>
<dbReference type="Proteomes" id="UP000265618">
    <property type="component" value="Unassembled WGS sequence"/>
</dbReference>
<proteinExistence type="predicted"/>
<dbReference type="InterPro" id="IPR018247">
    <property type="entry name" value="EF_Hand_1_Ca_BS"/>
</dbReference>
<feature type="non-terminal residue" evidence="4">
    <location>
        <position position="1"/>
    </location>
</feature>
<dbReference type="GO" id="GO:0019722">
    <property type="term" value="P:calcium-mediated signaling"/>
    <property type="evidence" value="ECO:0007669"/>
    <property type="project" value="InterPro"/>
</dbReference>
<evidence type="ECO:0000259" key="3">
    <source>
        <dbReference type="PROSITE" id="PS50222"/>
    </source>
</evidence>
<dbReference type="CDD" id="cd00051">
    <property type="entry name" value="EFh"/>
    <property type="match status" value="1"/>
</dbReference>
<evidence type="ECO:0000256" key="2">
    <source>
        <dbReference type="ARBA" id="ARBA00022837"/>
    </source>
</evidence>
<dbReference type="Pfam" id="PF13202">
    <property type="entry name" value="EF-hand_5"/>
    <property type="match status" value="1"/>
</dbReference>
<accession>A0A9K3D7S4</accession>
<dbReference type="Pfam" id="PF00036">
    <property type="entry name" value="EF-hand_1"/>
    <property type="match status" value="1"/>
</dbReference>
<evidence type="ECO:0000256" key="1">
    <source>
        <dbReference type="ARBA" id="ARBA00022737"/>
    </source>
</evidence>
<comment type="caution">
    <text evidence="4">The sequence shown here is derived from an EMBL/GenBank/DDBJ whole genome shotgun (WGS) entry which is preliminary data.</text>
</comment>
<dbReference type="SUPFAM" id="SSF47473">
    <property type="entry name" value="EF-hand"/>
    <property type="match status" value="1"/>
</dbReference>
<dbReference type="Gene3D" id="1.10.238.10">
    <property type="entry name" value="EF-hand"/>
    <property type="match status" value="1"/>
</dbReference>
<dbReference type="PRINTS" id="PR00450">
    <property type="entry name" value="RECOVERIN"/>
</dbReference>
<gene>
    <name evidence="4" type="ORF">KIPB_013382</name>
</gene>
<feature type="domain" description="EF-hand" evidence="3">
    <location>
        <begin position="100"/>
        <end position="121"/>
    </location>
</feature>
<dbReference type="OrthoDB" id="191686at2759"/>
<dbReference type="InterPro" id="IPR011992">
    <property type="entry name" value="EF-hand-dom_pair"/>
</dbReference>
<name>A0A9K3D7S4_9EUKA</name>
<dbReference type="SMART" id="SM00054">
    <property type="entry name" value="EFh"/>
    <property type="match status" value="1"/>
</dbReference>
<sequence length="121" mass="13544">MGAGQSTKPKELSSKIAKDLASATHFSEDEINRFYNHFCELAAADVDDGRITFTEFLTALNLKDSLFAKRIFQLFDKDNNQNISFEELIHGMSVFSAAGTAAEKIDFSFRIYDLDGNGYID</sequence>
<dbReference type="GO" id="GO:0005509">
    <property type="term" value="F:calcium ion binding"/>
    <property type="evidence" value="ECO:0007669"/>
    <property type="project" value="InterPro"/>
</dbReference>
<dbReference type="GO" id="GO:0019900">
    <property type="term" value="F:kinase binding"/>
    <property type="evidence" value="ECO:0007669"/>
    <property type="project" value="InterPro"/>
</dbReference>
<keyword evidence="5" id="KW-1185">Reference proteome</keyword>
<feature type="domain" description="EF-hand" evidence="3">
    <location>
        <begin position="63"/>
        <end position="98"/>
    </location>
</feature>
<protein>
    <recommendedName>
        <fullName evidence="3">EF-hand domain-containing protein</fullName>
    </recommendedName>
</protein>